<dbReference type="AlphaFoldDB" id="A0A1M7KHQ4"/>
<keyword evidence="9" id="KW-0411">Iron-sulfur</keyword>
<sequence>MVDKTAYPRLFEPLTLGHVTLRNRIAMMPHAVMFGGGYGSAIDRTAAYHVERAKGGAALIIMSNFLMPNSWKTMGSWGGALETTPFGGLDLANDTSLQPEYARMIAEITWHGAHFVAQLNASGRQLRSPGTTQFGLPLFAPSPLACPRTGEIPKEMDQGDIEEYIVTMVHAALNMQAAGAAGVELFAAQGYLLHEFLSPVTNKRADAYGGSLDNRMRFLMDTLTAVRAAAGENFLIGVRMNAVDEVPGGLTIDDATEIARRLRVGGASYVNVSGLTSLHYPGWISDITAPTAQFAPYAGQIREAAGGMPVCVSSRIATPEDAEAVLVEGQADMIGMARALISDPEWPLKAQRGDRAGIRLCTYSNQTCIVGLDRGRGVGCIHNTAVGRESQLGMGKMRNAARYRKVAVIGGGPAGMAAARIAAERGHDVTLFEATDALGGQNLMTAETGSRRGYSEIHRWQAEMLDRAGVTIRLGTRAEAGAIADEGYAVAVVATGSEPRVDGYTSLRPGADGIQGAYHERVATVWDAFQNPERFSGDVIVVEDDPHLSGTAAAEKLASRGCGVTIITPHMHAGADLPVHHAPQLYRKLARMGVAVRPAMFVTRILPDAVLCEDRFGGAKTRLDHDGAIVLAMGNVARNGLADPLRALGLEVHVVGDALAPRQVDHAIVDGERAGWMIGSGGNYAEA</sequence>
<evidence type="ECO:0000256" key="1">
    <source>
        <dbReference type="ARBA" id="ARBA00001917"/>
    </source>
</evidence>
<dbReference type="RefSeq" id="WP_073038037.1">
    <property type="nucleotide sequence ID" value="NZ_BMLR01000026.1"/>
</dbReference>
<keyword evidence="4" id="KW-0285">Flavoprotein</keyword>
<evidence type="ECO:0000256" key="2">
    <source>
        <dbReference type="ARBA" id="ARBA00001966"/>
    </source>
</evidence>
<keyword evidence="7" id="KW-0560">Oxidoreductase</keyword>
<keyword evidence="8" id="KW-0408">Iron</keyword>
<dbReference type="GO" id="GO:0010181">
    <property type="term" value="F:FMN binding"/>
    <property type="evidence" value="ECO:0007669"/>
    <property type="project" value="InterPro"/>
</dbReference>
<evidence type="ECO:0000256" key="5">
    <source>
        <dbReference type="ARBA" id="ARBA00022643"/>
    </source>
</evidence>
<dbReference type="InterPro" id="IPR023753">
    <property type="entry name" value="FAD/NAD-binding_dom"/>
</dbReference>
<keyword evidence="13" id="KW-1185">Reference proteome</keyword>
<evidence type="ECO:0000256" key="8">
    <source>
        <dbReference type="ARBA" id="ARBA00023004"/>
    </source>
</evidence>
<dbReference type="Proteomes" id="UP000183974">
    <property type="component" value="Unassembled WGS sequence"/>
</dbReference>
<evidence type="ECO:0000259" key="11">
    <source>
        <dbReference type="Pfam" id="PF07992"/>
    </source>
</evidence>
<dbReference type="InterPro" id="IPR001155">
    <property type="entry name" value="OxRdtase_FMN_N"/>
</dbReference>
<proteinExistence type="inferred from homology"/>
<evidence type="ECO:0000256" key="4">
    <source>
        <dbReference type="ARBA" id="ARBA00022630"/>
    </source>
</evidence>
<dbReference type="GO" id="GO:0046872">
    <property type="term" value="F:metal ion binding"/>
    <property type="evidence" value="ECO:0007669"/>
    <property type="project" value="UniProtKB-KW"/>
</dbReference>
<evidence type="ECO:0000259" key="10">
    <source>
        <dbReference type="Pfam" id="PF00724"/>
    </source>
</evidence>
<dbReference type="EMBL" id="FRBR01000028">
    <property type="protein sequence ID" value="SHM64627.1"/>
    <property type="molecule type" value="Genomic_DNA"/>
</dbReference>
<dbReference type="Gene3D" id="3.40.50.720">
    <property type="entry name" value="NAD(P)-binding Rossmann-like Domain"/>
    <property type="match status" value="1"/>
</dbReference>
<dbReference type="Pfam" id="PF00724">
    <property type="entry name" value="Oxidored_FMN"/>
    <property type="match status" value="1"/>
</dbReference>
<dbReference type="GO" id="GO:0016491">
    <property type="term" value="F:oxidoreductase activity"/>
    <property type="evidence" value="ECO:0007669"/>
    <property type="project" value="UniProtKB-KW"/>
</dbReference>
<keyword evidence="5" id="KW-0288">FMN</keyword>
<reference evidence="12 13" key="1">
    <citation type="submission" date="2016-11" db="EMBL/GenBank/DDBJ databases">
        <authorList>
            <person name="Jaros S."/>
            <person name="Januszkiewicz K."/>
            <person name="Wedrychowicz H."/>
        </authorList>
    </citation>
    <scope>NUCLEOTIDE SEQUENCE [LARGE SCALE GENOMIC DNA]</scope>
    <source>
        <strain evidence="12 13">DSM 29589</strain>
    </source>
</reference>
<dbReference type="InterPro" id="IPR051793">
    <property type="entry name" value="NADH:flavin_oxidoreductase"/>
</dbReference>
<evidence type="ECO:0000256" key="3">
    <source>
        <dbReference type="ARBA" id="ARBA00011048"/>
    </source>
</evidence>
<comment type="similarity">
    <text evidence="3">In the N-terminal section; belongs to the NADH:flavin oxidoreductase/NADH oxidase family.</text>
</comment>
<dbReference type="Pfam" id="PF07992">
    <property type="entry name" value="Pyr_redox_2"/>
    <property type="match status" value="1"/>
</dbReference>
<dbReference type="InterPro" id="IPR013785">
    <property type="entry name" value="Aldolase_TIM"/>
</dbReference>
<protein>
    <submittedName>
        <fullName evidence="12">2,4-dienoyl-CoA reductase</fullName>
    </submittedName>
</protein>
<feature type="domain" description="NADH:flavin oxidoreductase/NADH oxidase N-terminal" evidence="10">
    <location>
        <begin position="10"/>
        <end position="353"/>
    </location>
</feature>
<gene>
    <name evidence="12" type="ORF">SAMN05444398_1286</name>
</gene>
<dbReference type="SUPFAM" id="SSF51905">
    <property type="entry name" value="FAD/NAD(P)-binding domain"/>
    <property type="match status" value="1"/>
</dbReference>
<dbReference type="GO" id="GO:0051536">
    <property type="term" value="F:iron-sulfur cluster binding"/>
    <property type="evidence" value="ECO:0007669"/>
    <property type="project" value="UniProtKB-KW"/>
</dbReference>
<dbReference type="SUPFAM" id="SSF51395">
    <property type="entry name" value="FMN-linked oxidoreductases"/>
    <property type="match status" value="1"/>
</dbReference>
<evidence type="ECO:0000313" key="13">
    <source>
        <dbReference type="Proteomes" id="UP000183974"/>
    </source>
</evidence>
<accession>A0A1M7KHQ4</accession>
<organism evidence="12 13">
    <name type="scientific">Roseovarius pacificus</name>
    <dbReference type="NCBI Taxonomy" id="337701"/>
    <lineage>
        <taxon>Bacteria</taxon>
        <taxon>Pseudomonadati</taxon>
        <taxon>Pseudomonadota</taxon>
        <taxon>Alphaproteobacteria</taxon>
        <taxon>Rhodobacterales</taxon>
        <taxon>Roseobacteraceae</taxon>
        <taxon>Roseovarius</taxon>
    </lineage>
</organism>
<dbReference type="PRINTS" id="PR00368">
    <property type="entry name" value="FADPNR"/>
</dbReference>
<dbReference type="Gene3D" id="3.20.20.70">
    <property type="entry name" value="Aldolase class I"/>
    <property type="match status" value="1"/>
</dbReference>
<name>A0A1M7KHQ4_9RHOB</name>
<evidence type="ECO:0000256" key="6">
    <source>
        <dbReference type="ARBA" id="ARBA00022723"/>
    </source>
</evidence>
<feature type="domain" description="FAD/NAD(P)-binding" evidence="11">
    <location>
        <begin position="405"/>
        <end position="652"/>
    </location>
</feature>
<keyword evidence="6" id="KW-0479">Metal-binding</keyword>
<evidence type="ECO:0000256" key="7">
    <source>
        <dbReference type="ARBA" id="ARBA00023002"/>
    </source>
</evidence>
<comment type="cofactor">
    <cofactor evidence="1">
        <name>FMN</name>
        <dbReference type="ChEBI" id="CHEBI:58210"/>
    </cofactor>
</comment>
<evidence type="ECO:0000256" key="9">
    <source>
        <dbReference type="ARBA" id="ARBA00023014"/>
    </source>
</evidence>
<dbReference type="Gene3D" id="3.50.50.60">
    <property type="entry name" value="FAD/NAD(P)-binding domain"/>
    <property type="match status" value="1"/>
</dbReference>
<dbReference type="PANTHER" id="PTHR42917">
    <property type="entry name" value="2,4-DIENOYL-COA REDUCTASE"/>
    <property type="match status" value="1"/>
</dbReference>
<dbReference type="InterPro" id="IPR036188">
    <property type="entry name" value="FAD/NAD-bd_sf"/>
</dbReference>
<dbReference type="STRING" id="337701.SAMN05444398_1286"/>
<dbReference type="PANTHER" id="PTHR42917:SF2">
    <property type="entry name" value="2,4-DIENOYL-COA REDUCTASE [(2E)-ENOYL-COA-PRODUCING]"/>
    <property type="match status" value="1"/>
</dbReference>
<comment type="cofactor">
    <cofactor evidence="2">
        <name>[4Fe-4S] cluster</name>
        <dbReference type="ChEBI" id="CHEBI:49883"/>
    </cofactor>
</comment>
<evidence type="ECO:0000313" key="12">
    <source>
        <dbReference type="EMBL" id="SHM64627.1"/>
    </source>
</evidence>